<protein>
    <submittedName>
        <fullName evidence="2">Tautomerase enzyme</fullName>
    </submittedName>
    <submittedName>
        <fullName evidence="1">Tautomerase family protein</fullName>
    </submittedName>
</protein>
<keyword evidence="4" id="KW-1185">Reference proteome</keyword>
<proteinExistence type="predicted"/>
<dbReference type="RefSeq" id="WP_045850219.1">
    <property type="nucleotide sequence ID" value="NZ_FTLX01000007.1"/>
</dbReference>
<organism evidence="2 3">
    <name type="scientific">Domibacillus enclensis</name>
    <dbReference type="NCBI Taxonomy" id="1017273"/>
    <lineage>
        <taxon>Bacteria</taxon>
        <taxon>Bacillati</taxon>
        <taxon>Bacillota</taxon>
        <taxon>Bacilli</taxon>
        <taxon>Bacillales</taxon>
        <taxon>Bacillaceae</taxon>
        <taxon>Domibacillus</taxon>
    </lineage>
</organism>
<dbReference type="InterPro" id="IPR037479">
    <property type="entry name" value="Tauto_MSAD"/>
</dbReference>
<dbReference type="STRING" id="1017273.SAMN05443094_10772"/>
<evidence type="ECO:0000313" key="3">
    <source>
        <dbReference type="Proteomes" id="UP000186385"/>
    </source>
</evidence>
<reference evidence="4" key="2">
    <citation type="submission" date="2017-03" db="EMBL/GenBank/DDBJ databases">
        <title>Bacillus sp. V-88(T) DSM27956, whole genome shotgun sequencing project.</title>
        <authorList>
            <person name="Dastager S.G."/>
            <person name="Neurgaonkar P.S."/>
            <person name="Dharne M.S."/>
        </authorList>
    </citation>
    <scope>NUCLEOTIDE SEQUENCE [LARGE SCALE GENOMIC DNA]</scope>
    <source>
        <strain evidence="4">DSM 25145</strain>
    </source>
</reference>
<evidence type="ECO:0000313" key="1">
    <source>
        <dbReference type="EMBL" id="OXS75700.1"/>
    </source>
</evidence>
<dbReference type="Pfam" id="PF14552">
    <property type="entry name" value="Tautomerase_2"/>
    <property type="match status" value="1"/>
</dbReference>
<sequence>MPLLRFDVIEGRTEDELKKLLDAAHRGMLRAFEVPERDRYQIVHQHPAHEMIIEDTGLGFERSKDVVLISITSKQRTEKQKQNLYQYVVEELQEHCGIDPKDVMISFVINGDADWSFGFGKAQFLTDDL</sequence>
<reference evidence="1" key="3">
    <citation type="submission" date="2017-03" db="EMBL/GenBank/DDBJ databases">
        <authorList>
            <person name="Dastager S.G."/>
            <person name="Neurgaonkar P.S."/>
            <person name="Dharne M.S."/>
        </authorList>
    </citation>
    <scope>NUCLEOTIDE SEQUENCE</scope>
    <source>
        <strain evidence="1">DSM 25145</strain>
    </source>
</reference>
<dbReference type="AlphaFoldDB" id="A0A1N7A591"/>
<dbReference type="SUPFAM" id="SSF55331">
    <property type="entry name" value="Tautomerase/MIF"/>
    <property type="match status" value="1"/>
</dbReference>
<dbReference type="Gene3D" id="3.30.429.10">
    <property type="entry name" value="Macrophage Migration Inhibitory Factor"/>
    <property type="match status" value="1"/>
</dbReference>
<dbReference type="EMBL" id="MWSK01000007">
    <property type="protein sequence ID" value="OXS75700.1"/>
    <property type="molecule type" value="Genomic_DNA"/>
</dbReference>
<dbReference type="InterPro" id="IPR014347">
    <property type="entry name" value="Tautomerase/MIF_sf"/>
</dbReference>
<name>A0A1N7A591_9BACI</name>
<dbReference type="OrthoDB" id="9804765at2"/>
<reference evidence="2 3" key="1">
    <citation type="submission" date="2017-01" db="EMBL/GenBank/DDBJ databases">
        <authorList>
            <person name="Mah S.A."/>
            <person name="Swanson W.J."/>
            <person name="Moy G.W."/>
            <person name="Vacquier V.D."/>
        </authorList>
    </citation>
    <scope>NUCLEOTIDE SEQUENCE [LARGE SCALE GENOMIC DNA]</scope>
    <source>
        <strain evidence="2 3">NIO-1016</strain>
    </source>
</reference>
<dbReference type="Proteomes" id="UP000215545">
    <property type="component" value="Unassembled WGS sequence"/>
</dbReference>
<evidence type="ECO:0000313" key="4">
    <source>
        <dbReference type="Proteomes" id="UP000215545"/>
    </source>
</evidence>
<evidence type="ECO:0000313" key="2">
    <source>
        <dbReference type="EMBL" id="SIR34161.1"/>
    </source>
</evidence>
<dbReference type="PANTHER" id="PTHR38460">
    <property type="entry name" value="TAUTOMERASE YOLI-RELATED"/>
    <property type="match status" value="1"/>
</dbReference>
<dbReference type="Proteomes" id="UP000186385">
    <property type="component" value="Unassembled WGS sequence"/>
</dbReference>
<dbReference type="PANTHER" id="PTHR38460:SF1">
    <property type="entry name" value="TAUTOMERASE YOLI-RELATED"/>
    <property type="match status" value="1"/>
</dbReference>
<dbReference type="EMBL" id="FTLX01000007">
    <property type="protein sequence ID" value="SIR34161.1"/>
    <property type="molecule type" value="Genomic_DNA"/>
</dbReference>
<accession>A0A1N7A591</accession>
<gene>
    <name evidence="1" type="ORF">B1B05_14280</name>
    <name evidence="2" type="ORF">SAMN05443094_10772</name>
</gene>